<keyword evidence="2" id="KW-1185">Reference proteome</keyword>
<sequence length="130" mass="14749">MQQQVNPAVYLQWCVFLLIGAVCASLSFADDFRPLKGQWQRTDGGYVIDIRSVAPDGRMDAAYYNPRTVNVHRAQASTVKGYLKTEIELRDSGYPGSTYTLLYQPDKDALMGIYYQAAYGQTYEVVFIRK</sequence>
<dbReference type="KEGG" id="dwd:DSCW_22630"/>
<proteinExistence type="predicted"/>
<dbReference type="EMBL" id="AP021875">
    <property type="protein sequence ID" value="BBO74846.1"/>
    <property type="molecule type" value="Genomic_DNA"/>
</dbReference>
<dbReference type="Proteomes" id="UP000427769">
    <property type="component" value="Chromosome"/>
</dbReference>
<evidence type="ECO:0000313" key="1">
    <source>
        <dbReference type="EMBL" id="BBO74846.1"/>
    </source>
</evidence>
<evidence type="ECO:0000313" key="2">
    <source>
        <dbReference type="Proteomes" id="UP000427769"/>
    </source>
</evidence>
<name>A0A5K7YZL9_9BACT</name>
<accession>A0A5K7YZL9</accession>
<dbReference type="RefSeq" id="WP_197740530.1">
    <property type="nucleotide sequence ID" value="NZ_AP021875.1"/>
</dbReference>
<dbReference type="AlphaFoldDB" id="A0A5K7YZL9"/>
<protein>
    <submittedName>
        <fullName evidence="1">Uncharacterized protein</fullName>
    </submittedName>
</protein>
<gene>
    <name evidence="1" type="ORF">DSCW_22630</name>
</gene>
<organism evidence="1 2">
    <name type="scientific">Desulfosarcina widdelii</name>
    <dbReference type="NCBI Taxonomy" id="947919"/>
    <lineage>
        <taxon>Bacteria</taxon>
        <taxon>Pseudomonadati</taxon>
        <taxon>Thermodesulfobacteriota</taxon>
        <taxon>Desulfobacteria</taxon>
        <taxon>Desulfobacterales</taxon>
        <taxon>Desulfosarcinaceae</taxon>
        <taxon>Desulfosarcina</taxon>
    </lineage>
</organism>
<reference evidence="1 2" key="1">
    <citation type="submission" date="2019-11" db="EMBL/GenBank/DDBJ databases">
        <title>Comparative genomics of hydrocarbon-degrading Desulfosarcina strains.</title>
        <authorList>
            <person name="Watanabe M."/>
            <person name="Kojima H."/>
            <person name="Fukui M."/>
        </authorList>
    </citation>
    <scope>NUCLEOTIDE SEQUENCE [LARGE SCALE GENOMIC DNA]</scope>
    <source>
        <strain evidence="1 2">PP31</strain>
    </source>
</reference>